<dbReference type="CDD" id="cd05266">
    <property type="entry name" value="SDR_a4"/>
    <property type="match status" value="1"/>
</dbReference>
<dbReference type="InterPro" id="IPR051783">
    <property type="entry name" value="NAD(P)-dependent_oxidoreduct"/>
</dbReference>
<dbReference type="PANTHER" id="PTHR48079:SF6">
    <property type="entry name" value="NAD(P)-BINDING DOMAIN-CONTAINING PROTEIN-RELATED"/>
    <property type="match status" value="1"/>
</dbReference>
<accession>A0AAU7N0K4</accession>
<proteinExistence type="predicted"/>
<dbReference type="AlphaFoldDB" id="A0AAU7N0K4"/>
<dbReference type="Gene3D" id="3.40.50.720">
    <property type="entry name" value="NAD(P)-binding Rossmann-like Domain"/>
    <property type="match status" value="1"/>
</dbReference>
<sequence length="269" mass="29597">MNKTIGILGCGWLGFPLAQRLVAEGYTVKGTTTSASKMQDLQDEGITPFQISLSENGIHGPINEFLAGLETLIINVPPGLRSNPSESYVRKMEHLLEALTTSDVSHVLFVSSTSVYGNADGELTEDAPLMPNTESGRQLAACENLFRNSKAFAVTIIRFGGLIGPDRHPVTMLSGREGLNNGHHPINLIHLEDCIHMIWTILNNSYWGETFNGVYPHHPEKQIYYFEEAQKRGLPAPSYQREPSSNSGKLVRSTNFLNKGHSFTTSVVS</sequence>
<dbReference type="InterPro" id="IPR001509">
    <property type="entry name" value="Epimerase_deHydtase"/>
</dbReference>
<evidence type="ECO:0000259" key="1">
    <source>
        <dbReference type="Pfam" id="PF01370"/>
    </source>
</evidence>
<dbReference type="GO" id="GO:0033711">
    <property type="term" value="F:4-phosphoerythronate dehydrogenase activity"/>
    <property type="evidence" value="ECO:0007669"/>
    <property type="project" value="UniProtKB-EC"/>
</dbReference>
<keyword evidence="2" id="KW-0560">Oxidoreductase</keyword>
<gene>
    <name evidence="2" type="ORF">ABNE31_04075</name>
</gene>
<dbReference type="SUPFAM" id="SSF51735">
    <property type="entry name" value="NAD(P)-binding Rossmann-fold domains"/>
    <property type="match status" value="1"/>
</dbReference>
<organism evidence="2">
    <name type="scientific">Flagellimonas sp. MMG031</name>
    <dbReference type="NCBI Taxonomy" id="3158549"/>
    <lineage>
        <taxon>Bacteria</taxon>
        <taxon>Pseudomonadati</taxon>
        <taxon>Bacteroidota</taxon>
        <taxon>Flavobacteriia</taxon>
        <taxon>Flavobacteriales</taxon>
        <taxon>Flavobacteriaceae</taxon>
        <taxon>Flagellimonas</taxon>
    </lineage>
</organism>
<dbReference type="PANTHER" id="PTHR48079">
    <property type="entry name" value="PROTEIN YEEZ"/>
    <property type="match status" value="1"/>
</dbReference>
<dbReference type="Pfam" id="PF01370">
    <property type="entry name" value="Epimerase"/>
    <property type="match status" value="1"/>
</dbReference>
<dbReference type="GO" id="GO:0005737">
    <property type="term" value="C:cytoplasm"/>
    <property type="evidence" value="ECO:0007669"/>
    <property type="project" value="TreeGrafter"/>
</dbReference>
<dbReference type="EC" id="1.1.1.290" evidence="2"/>
<reference evidence="2" key="1">
    <citation type="submission" date="2024-05" db="EMBL/GenBank/DDBJ databases">
        <title>Draft Genome Sequences of Flagellimonas sp. MMG031 and Marinobacter sp. MMG032 Isolated from the dinoflagellate Symbiodinium pilosum.</title>
        <authorList>
            <person name="Shikuma N.J."/>
            <person name="Farrell M.V."/>
        </authorList>
    </citation>
    <scope>NUCLEOTIDE SEQUENCE</scope>
    <source>
        <strain evidence="2">MMG031</strain>
    </source>
</reference>
<dbReference type="GO" id="GO:0004029">
    <property type="term" value="F:aldehyde dehydrogenase (NAD+) activity"/>
    <property type="evidence" value="ECO:0007669"/>
    <property type="project" value="TreeGrafter"/>
</dbReference>
<dbReference type="KEGG" id="fld:ABNE31_04075"/>
<protein>
    <submittedName>
        <fullName evidence="2">SDR family oxidoreductase</fullName>
        <ecNumber evidence="2">1.1.1.290</ecNumber>
    </submittedName>
</protein>
<evidence type="ECO:0000313" key="2">
    <source>
        <dbReference type="EMBL" id="XBQ24100.1"/>
    </source>
</evidence>
<feature type="domain" description="NAD-dependent epimerase/dehydratase" evidence="1">
    <location>
        <begin position="11"/>
        <end position="204"/>
    </location>
</feature>
<name>A0AAU7N0K4_9FLAO</name>
<dbReference type="InterPro" id="IPR036291">
    <property type="entry name" value="NAD(P)-bd_dom_sf"/>
</dbReference>
<dbReference type="EMBL" id="CP157804">
    <property type="protein sequence ID" value="XBQ24100.1"/>
    <property type="molecule type" value="Genomic_DNA"/>
</dbReference>
<dbReference type="RefSeq" id="WP_349352455.1">
    <property type="nucleotide sequence ID" value="NZ_CP157804.1"/>
</dbReference>